<dbReference type="HAMAP" id="MF_01074">
    <property type="entry name" value="LarC"/>
    <property type="match status" value="1"/>
</dbReference>
<dbReference type="Gene3D" id="3.30.70.1380">
    <property type="entry name" value="Transcriptional regulatory protein pf0864 domain like"/>
    <property type="match status" value="1"/>
</dbReference>
<reference evidence="2" key="1">
    <citation type="submission" date="2018-05" db="EMBL/GenBank/DDBJ databases">
        <authorList>
            <person name="Lanie J.A."/>
            <person name="Ng W.-L."/>
            <person name="Kazmierczak K.M."/>
            <person name="Andrzejewski T.M."/>
            <person name="Davidsen T.M."/>
            <person name="Wayne K.J."/>
            <person name="Tettelin H."/>
            <person name="Glass J.I."/>
            <person name="Rusch D."/>
            <person name="Podicherti R."/>
            <person name="Tsui H.-C.T."/>
            <person name="Winkler M.E."/>
        </authorList>
    </citation>
    <scope>NUCLEOTIDE SEQUENCE</scope>
</reference>
<dbReference type="InterPro" id="IPR002822">
    <property type="entry name" value="Ni_insertion"/>
</dbReference>
<dbReference type="Gene3D" id="3.10.20.300">
    <property type="entry name" value="mk0293 like domain"/>
    <property type="match status" value="1"/>
</dbReference>
<dbReference type="PANTHER" id="PTHR36566">
    <property type="entry name" value="NICKEL INSERTION PROTEIN-RELATED"/>
    <property type="match status" value="1"/>
</dbReference>
<evidence type="ECO:0008006" key="3">
    <source>
        <dbReference type="Google" id="ProtNLM"/>
    </source>
</evidence>
<dbReference type="Pfam" id="PF01969">
    <property type="entry name" value="Ni_insertion"/>
    <property type="match status" value="1"/>
</dbReference>
<dbReference type="AlphaFoldDB" id="A0A381XRE0"/>
<evidence type="ECO:0000256" key="1">
    <source>
        <dbReference type="ARBA" id="ARBA00022596"/>
    </source>
</evidence>
<sequence>MTIAYFDCFSGISGDMILGALVDLGIEPGSLANELDKLNLDEFTIDFKKVTKHSIAATHAVVEECNPDQKQHNNHHHDNTANHSSHHRHLSDIFAILDQSCLQADIIHQSKQIFDKLAEAEAKVHDTSKEQVHLHEVSGVDSIVDIVGTVIGLKLLGIEKIYASPISLGTGFVTCDHGKMPVPVPGTMEILKDVPVRPTEIRKELTTPTGAAVISSLAEDFGPMPQMVIKQIGYGAGTRDLTEVPNLLRIVLGQKNNSNQDEVYIIETNIDDNSPEIIGHVMEKLFKTGALDVFLTPIFMKKNRPGVKLSVICNLHDCDDMVSIILNETTTFGIRRYKVNRDKLSRDLIEIETKWGTIQAKRGFMKDKHIKTIPEFEDCKKIAVENDIPIREVYETAIHIHQNS</sequence>
<dbReference type="NCBIfam" id="TIGR00299">
    <property type="entry name" value="nickel pincer cofactor biosynthesis protein LarC"/>
    <property type="match status" value="1"/>
</dbReference>
<accession>A0A381XRE0</accession>
<gene>
    <name evidence="2" type="ORF">METZ01_LOCUS120210</name>
</gene>
<keyword evidence="1" id="KW-0533">Nickel</keyword>
<evidence type="ECO:0000313" key="2">
    <source>
        <dbReference type="EMBL" id="SVA67356.1"/>
    </source>
</evidence>
<name>A0A381XRE0_9ZZZZ</name>
<organism evidence="2">
    <name type="scientific">marine metagenome</name>
    <dbReference type="NCBI Taxonomy" id="408172"/>
    <lineage>
        <taxon>unclassified sequences</taxon>
        <taxon>metagenomes</taxon>
        <taxon>ecological metagenomes</taxon>
    </lineage>
</organism>
<proteinExistence type="inferred from homology"/>
<dbReference type="EMBL" id="UINC01016117">
    <property type="protein sequence ID" value="SVA67356.1"/>
    <property type="molecule type" value="Genomic_DNA"/>
</dbReference>
<dbReference type="PANTHER" id="PTHR36566:SF1">
    <property type="entry name" value="PYRIDINIUM-3,5-BISTHIOCARBOXYLIC ACID MONONUCLEOTIDE NICKEL INSERTION PROTEIN"/>
    <property type="match status" value="1"/>
</dbReference>
<protein>
    <recommendedName>
        <fullName evidence="3">Nickel insertion protein</fullName>
    </recommendedName>
</protein>